<gene>
    <name evidence="1" type="ORF">PENSOL_c329G06218</name>
</gene>
<accession>A0A1V6PR53</accession>
<feature type="non-terminal residue" evidence="1">
    <location>
        <position position="219"/>
    </location>
</feature>
<keyword evidence="2" id="KW-1185">Reference proteome</keyword>
<dbReference type="InterPro" id="IPR052717">
    <property type="entry name" value="Vacuolar_transposase_reg"/>
</dbReference>
<dbReference type="EMBL" id="MDYO01000328">
    <property type="protein sequence ID" value="OQD79182.1"/>
    <property type="molecule type" value="Genomic_DNA"/>
</dbReference>
<evidence type="ECO:0000313" key="1">
    <source>
        <dbReference type="EMBL" id="OQD79182.1"/>
    </source>
</evidence>
<sequence length="219" mass="25029">FIEWWRTTVRGSSTETQQRLRWDAKHISDVWENFDQAPAEPTLLHPRTAQRRLKKLVDEEQYTIIATLPQDTKLSIALDYWTSPFQQAFMAITGYFIDRDWNYRELLLGFEPLDGAHSGVNLSEVLMEIFKKLDITDLQDSIDSLELPNSPVVVRIPCLAHVIQLSLRELLGSVKADPQNDTTDRNVSDVQAQAQARSLRASQSEQVIVQTLVKIRGLA</sequence>
<dbReference type="InterPro" id="IPR012337">
    <property type="entry name" value="RNaseH-like_sf"/>
</dbReference>
<comment type="caution">
    <text evidence="1">The sequence shown here is derived from an EMBL/GenBank/DDBJ whole genome shotgun (WGS) entry which is preliminary data.</text>
</comment>
<reference evidence="2" key="1">
    <citation type="journal article" date="2017" name="Nat. Microbiol.">
        <title>Global analysis of biosynthetic gene clusters reveals vast potential of secondary metabolite production in Penicillium species.</title>
        <authorList>
            <person name="Nielsen J.C."/>
            <person name="Grijseels S."/>
            <person name="Prigent S."/>
            <person name="Ji B."/>
            <person name="Dainat J."/>
            <person name="Nielsen K.F."/>
            <person name="Frisvad J.C."/>
            <person name="Workman M."/>
            <person name="Nielsen J."/>
        </authorList>
    </citation>
    <scope>NUCLEOTIDE SEQUENCE [LARGE SCALE GENOMIC DNA]</scope>
    <source>
        <strain evidence="2">IBT 29525</strain>
    </source>
</reference>
<organism evidence="1 2">
    <name type="scientific">Penicillium solitum</name>
    <dbReference type="NCBI Taxonomy" id="60172"/>
    <lineage>
        <taxon>Eukaryota</taxon>
        <taxon>Fungi</taxon>
        <taxon>Dikarya</taxon>
        <taxon>Ascomycota</taxon>
        <taxon>Pezizomycotina</taxon>
        <taxon>Eurotiomycetes</taxon>
        <taxon>Eurotiomycetidae</taxon>
        <taxon>Eurotiales</taxon>
        <taxon>Aspergillaceae</taxon>
        <taxon>Penicillium</taxon>
    </lineage>
</organism>
<name>A0A1V6PR53_9EURO</name>
<dbReference type="AlphaFoldDB" id="A0A1V6PR53"/>
<feature type="non-terminal residue" evidence="1">
    <location>
        <position position="1"/>
    </location>
</feature>
<dbReference type="PANTHER" id="PTHR46169:SF29">
    <property type="entry name" value="DNA REPLICATION-RELATED ELEMENT FACTOR, ISOFORM A"/>
    <property type="match status" value="1"/>
</dbReference>
<protein>
    <recommendedName>
        <fullName evidence="3">HAT C-terminal dimerisation domain-containing protein</fullName>
    </recommendedName>
</protein>
<dbReference type="SUPFAM" id="SSF53098">
    <property type="entry name" value="Ribonuclease H-like"/>
    <property type="match status" value="1"/>
</dbReference>
<evidence type="ECO:0008006" key="3">
    <source>
        <dbReference type="Google" id="ProtNLM"/>
    </source>
</evidence>
<dbReference type="GO" id="GO:0006357">
    <property type="term" value="P:regulation of transcription by RNA polymerase II"/>
    <property type="evidence" value="ECO:0007669"/>
    <property type="project" value="TreeGrafter"/>
</dbReference>
<evidence type="ECO:0000313" key="2">
    <source>
        <dbReference type="Proteomes" id="UP000191612"/>
    </source>
</evidence>
<dbReference type="STRING" id="60172.A0A1V6PR53"/>
<dbReference type="GO" id="GO:0005634">
    <property type="term" value="C:nucleus"/>
    <property type="evidence" value="ECO:0007669"/>
    <property type="project" value="TreeGrafter"/>
</dbReference>
<proteinExistence type="predicted"/>
<dbReference type="Proteomes" id="UP000191612">
    <property type="component" value="Unassembled WGS sequence"/>
</dbReference>
<dbReference type="PANTHER" id="PTHR46169">
    <property type="entry name" value="DNA REPLICATION-RELATED ELEMENT FACTOR, ISOFORM A"/>
    <property type="match status" value="1"/>
</dbReference>